<name>A0AAD8WG32_LOLMU</name>
<dbReference type="AlphaFoldDB" id="A0AAD8WG32"/>
<accession>A0AAD8WG32</accession>
<evidence type="ECO:0000256" key="1">
    <source>
        <dbReference type="SAM" id="MobiDB-lite"/>
    </source>
</evidence>
<feature type="compositionally biased region" description="Basic and acidic residues" evidence="1">
    <location>
        <begin position="59"/>
        <end position="73"/>
    </location>
</feature>
<evidence type="ECO:0000313" key="3">
    <source>
        <dbReference type="Proteomes" id="UP001231189"/>
    </source>
</evidence>
<reference evidence="2" key="1">
    <citation type="submission" date="2023-07" db="EMBL/GenBank/DDBJ databases">
        <title>A chromosome-level genome assembly of Lolium multiflorum.</title>
        <authorList>
            <person name="Chen Y."/>
            <person name="Copetti D."/>
            <person name="Kolliker R."/>
            <person name="Studer B."/>
        </authorList>
    </citation>
    <scope>NUCLEOTIDE SEQUENCE</scope>
    <source>
        <strain evidence="2">02402/16</strain>
        <tissue evidence="2">Leaf</tissue>
    </source>
</reference>
<organism evidence="2 3">
    <name type="scientific">Lolium multiflorum</name>
    <name type="common">Italian ryegrass</name>
    <name type="synonym">Lolium perenne subsp. multiflorum</name>
    <dbReference type="NCBI Taxonomy" id="4521"/>
    <lineage>
        <taxon>Eukaryota</taxon>
        <taxon>Viridiplantae</taxon>
        <taxon>Streptophyta</taxon>
        <taxon>Embryophyta</taxon>
        <taxon>Tracheophyta</taxon>
        <taxon>Spermatophyta</taxon>
        <taxon>Magnoliopsida</taxon>
        <taxon>Liliopsida</taxon>
        <taxon>Poales</taxon>
        <taxon>Poaceae</taxon>
        <taxon>BOP clade</taxon>
        <taxon>Pooideae</taxon>
        <taxon>Poodae</taxon>
        <taxon>Poeae</taxon>
        <taxon>Poeae Chloroplast Group 2 (Poeae type)</taxon>
        <taxon>Loliodinae</taxon>
        <taxon>Loliinae</taxon>
        <taxon>Lolium</taxon>
    </lineage>
</organism>
<protein>
    <submittedName>
        <fullName evidence="2">Uncharacterized protein</fullName>
    </submittedName>
</protein>
<dbReference type="Proteomes" id="UP001231189">
    <property type="component" value="Unassembled WGS sequence"/>
</dbReference>
<dbReference type="EMBL" id="JAUUTY010000004">
    <property type="protein sequence ID" value="KAK1652864.1"/>
    <property type="molecule type" value="Genomic_DNA"/>
</dbReference>
<sequence length="79" mass="8972">MHRARRTPPTYSAKESGSLDAARVALEDVDELEQDVRLHVHLLKTTAREAKAIVQLCHGHDHDHDHGRGREVGLRLYQT</sequence>
<gene>
    <name evidence="2" type="ORF">QYE76_070669</name>
</gene>
<proteinExistence type="predicted"/>
<keyword evidence="3" id="KW-1185">Reference proteome</keyword>
<feature type="region of interest" description="Disordered" evidence="1">
    <location>
        <begin position="59"/>
        <end position="79"/>
    </location>
</feature>
<evidence type="ECO:0000313" key="2">
    <source>
        <dbReference type="EMBL" id="KAK1652864.1"/>
    </source>
</evidence>
<comment type="caution">
    <text evidence="2">The sequence shown here is derived from an EMBL/GenBank/DDBJ whole genome shotgun (WGS) entry which is preliminary data.</text>
</comment>